<evidence type="ECO:0000313" key="2">
    <source>
        <dbReference type="EMBL" id="ORX33801.1"/>
    </source>
</evidence>
<evidence type="ECO:0000313" key="3">
    <source>
        <dbReference type="Proteomes" id="UP000193218"/>
    </source>
</evidence>
<dbReference type="PANTHER" id="PTHR36587:SF2">
    <property type="entry name" value="EXPRESSION SITE-ASSOCIATED GENE 3 (ESAG3)-LIKE PROTEIN"/>
    <property type="match status" value="1"/>
</dbReference>
<organism evidence="2 3">
    <name type="scientific">Kockovaella imperatae</name>
    <dbReference type="NCBI Taxonomy" id="4999"/>
    <lineage>
        <taxon>Eukaryota</taxon>
        <taxon>Fungi</taxon>
        <taxon>Dikarya</taxon>
        <taxon>Basidiomycota</taxon>
        <taxon>Agaricomycotina</taxon>
        <taxon>Tremellomycetes</taxon>
        <taxon>Tremellales</taxon>
        <taxon>Cuniculitremaceae</taxon>
        <taxon>Kockovaella</taxon>
    </lineage>
</organism>
<reference evidence="2 3" key="1">
    <citation type="submission" date="2017-03" db="EMBL/GenBank/DDBJ databases">
        <title>Widespread Adenine N6-methylation of Active Genes in Fungi.</title>
        <authorList>
            <consortium name="DOE Joint Genome Institute"/>
            <person name="Mondo S.J."/>
            <person name="Dannebaum R.O."/>
            <person name="Kuo R.C."/>
            <person name="Louie K.B."/>
            <person name="Bewick A.J."/>
            <person name="Labutti K."/>
            <person name="Haridas S."/>
            <person name="Kuo A."/>
            <person name="Salamov A."/>
            <person name="Ahrendt S.R."/>
            <person name="Lau R."/>
            <person name="Bowen B.P."/>
            <person name="Lipzen A."/>
            <person name="Sullivan W."/>
            <person name="Andreopoulos W.B."/>
            <person name="Clum A."/>
            <person name="Lindquist E."/>
            <person name="Daum C."/>
            <person name="Northen T.R."/>
            <person name="Ramamoorthy G."/>
            <person name="Schmitz R.J."/>
            <person name="Gryganskyi A."/>
            <person name="Culley D."/>
            <person name="Magnuson J."/>
            <person name="James T.Y."/>
            <person name="O'Malley M.A."/>
            <person name="Stajich J.E."/>
            <person name="Spatafora J.W."/>
            <person name="Visel A."/>
            <person name="Grigoriev I.V."/>
        </authorList>
    </citation>
    <scope>NUCLEOTIDE SEQUENCE [LARGE SCALE GENOMIC DNA]</scope>
    <source>
        <strain evidence="2 3">NRRL Y-17943</strain>
    </source>
</reference>
<keyword evidence="3" id="KW-1185">Reference proteome</keyword>
<evidence type="ECO:0000256" key="1">
    <source>
        <dbReference type="SAM" id="Phobius"/>
    </source>
</evidence>
<dbReference type="RefSeq" id="XP_021868100.1">
    <property type="nucleotide sequence ID" value="XM_022012164.1"/>
</dbReference>
<sequence length="294" mass="33093">MAIVSTPADDRLKQTSRQTSWWTLYKRTVTSWARSAMISPRIAVLTPILIPLTLLMILYSITSSHGSSSTIQHGLHLASWSKVPKVHLFVPVNEEAAITTPAFCRTMQGAVVNGWSPIIFNWSVKSSYQFRKVQGLAELLASPVYMRDMKEDDLILTMDALDAWLQLSPDVVARRFLEMGDVSVVVAAEKNCWPNDKEGHDCVDAPVSPLIKGLFWKDDRNGRQLDPEELAPRHANSGTVIGRLSDMRAFYAGLWGFMNSDRYDGYDDQSIQHATRRWQPRLGLSYPSVLALTR</sequence>
<dbReference type="GeneID" id="33553972"/>
<comment type="caution">
    <text evidence="2">The sequence shown here is derived from an EMBL/GenBank/DDBJ whole genome shotgun (WGS) entry which is preliminary data.</text>
</comment>
<protein>
    <submittedName>
        <fullName evidence="2">Uncharacterized protein</fullName>
    </submittedName>
</protein>
<dbReference type="Proteomes" id="UP000193218">
    <property type="component" value="Unassembled WGS sequence"/>
</dbReference>
<gene>
    <name evidence="2" type="ORF">BD324DRAFT_200174</name>
</gene>
<feature type="transmembrane region" description="Helical" evidence="1">
    <location>
        <begin position="42"/>
        <end position="61"/>
    </location>
</feature>
<dbReference type="InParanoid" id="A0A1Y1U6Z2"/>
<dbReference type="EMBL" id="NBSH01000017">
    <property type="protein sequence ID" value="ORX33801.1"/>
    <property type="molecule type" value="Genomic_DNA"/>
</dbReference>
<keyword evidence="1" id="KW-1133">Transmembrane helix</keyword>
<dbReference type="PANTHER" id="PTHR36587">
    <property type="entry name" value="EXPRESSION SITE-ASSOCIATED GENE 3 (ESAG3)-LIKE PROTEIN"/>
    <property type="match status" value="1"/>
</dbReference>
<keyword evidence="1" id="KW-0812">Transmembrane</keyword>
<name>A0A1Y1U6Z2_9TREE</name>
<dbReference type="OrthoDB" id="2562172at2759"/>
<dbReference type="AlphaFoldDB" id="A0A1Y1U6Z2"/>
<proteinExistence type="predicted"/>
<accession>A0A1Y1U6Z2</accession>
<keyword evidence="1" id="KW-0472">Membrane</keyword>
<dbReference type="CDD" id="cd22997">
    <property type="entry name" value="GT_LH"/>
    <property type="match status" value="1"/>
</dbReference>